<evidence type="ECO:0000313" key="6">
    <source>
        <dbReference type="Proteomes" id="UP000249799"/>
    </source>
</evidence>
<dbReference type="EMBL" id="CP030032">
    <property type="protein sequence ID" value="AWV91046.1"/>
    <property type="molecule type" value="Genomic_DNA"/>
</dbReference>
<gene>
    <name evidence="5" type="ORF">DN745_17600</name>
</gene>
<keyword evidence="6" id="KW-1185">Reference proteome</keyword>
<sequence>MRIKLEEIFQESSGTQAIRRLVDVVRPPKGATPQEIDERLHKLVDILLANRDLRASFDSAIRETLSESRLVHAFAESGILSQAGFFREVHDRVLGHLLPRQVPEDDIRHVIAELFPKKDDWRWVGAASPEAWAELFALTEQQSSWEHPDRDLAGAIQGLALRIGALGIDEELNAKLEDVDSYDSPFLNLAIHAHEFLERHHSDESGNDAFDLLIETVNECRDLIVSLREKRSTYGTSLRLTSVSRRLLQQLDRLERLAHLIHPDSSQDLIACSVRLFIDLLEAEQNAHSVSRLVKESADLLAFQITEQSAKKGQKYISDTRKGYWKFLRAALQGGAIVAPFGLFKFYLSQFPFSLAAQALIYSLNYSVCFVLIYLTGSILATKQPAVTASAIASKMDEATSSEGAIEGVADVIILVWRSQFISFIGNVFAALPVAALIGFVFATWGSAPLADADGARYLLGKIHPFESGALFYAGIAGVALFTAGVIGGAVENRVLYTNLERRIAEHPGLRWLGRGQKKLAVFVSKNTGMLTGNVALGVMLGCAGPIGVILGLPFDIRHIAFSSAEVGLATFTMPQIALTTVGLVALISVFAIGLFNFLVAFVLTMVAGLASRSVTFGQTRVLVGILVRRFLRRPWEWFYPPKEPLYQLSESVSEDEVGGE</sequence>
<evidence type="ECO:0000313" key="5">
    <source>
        <dbReference type="EMBL" id="AWV91046.1"/>
    </source>
</evidence>
<organism evidence="5 6">
    <name type="scientific">Bradymonas sediminis</name>
    <dbReference type="NCBI Taxonomy" id="1548548"/>
    <lineage>
        <taxon>Bacteria</taxon>
        <taxon>Deltaproteobacteria</taxon>
        <taxon>Bradymonadales</taxon>
        <taxon>Bradymonadaceae</taxon>
        <taxon>Bradymonas</taxon>
    </lineage>
</organism>
<proteinExistence type="predicted"/>
<reference evidence="5 6" key="1">
    <citation type="submission" date="2018-06" db="EMBL/GenBank/DDBJ databases">
        <title>Lujinxingia sediminis gen. nov. sp. nov., a new facultative anaerobic member of the class Deltaproteobacteria, and proposal of Lujinxingaceae fam. nov.</title>
        <authorList>
            <person name="Guo L.-Y."/>
            <person name="Li C.-M."/>
            <person name="Wang S."/>
            <person name="Du Z.-J."/>
        </authorList>
    </citation>
    <scope>NUCLEOTIDE SEQUENCE [LARGE SCALE GENOMIC DNA]</scope>
    <source>
        <strain evidence="5 6">FA350</strain>
    </source>
</reference>
<evidence type="ECO:0000256" key="2">
    <source>
        <dbReference type="ARBA" id="ARBA00022692"/>
    </source>
</evidence>
<dbReference type="OrthoDB" id="5688397at2"/>
<dbReference type="Gene3D" id="1.20.1080.10">
    <property type="entry name" value="Glycerol uptake facilitator protein"/>
    <property type="match status" value="1"/>
</dbReference>
<evidence type="ECO:0000256" key="1">
    <source>
        <dbReference type="ARBA" id="ARBA00004141"/>
    </source>
</evidence>
<dbReference type="Pfam" id="PF10136">
    <property type="entry name" value="SpecificRecomb"/>
    <property type="match status" value="1"/>
</dbReference>
<evidence type="ECO:0000256" key="3">
    <source>
        <dbReference type="ARBA" id="ARBA00022989"/>
    </source>
</evidence>
<evidence type="ECO:0000256" key="4">
    <source>
        <dbReference type="ARBA" id="ARBA00023136"/>
    </source>
</evidence>
<protein>
    <submittedName>
        <fullName evidence="5">Uncharacterized protein</fullName>
    </submittedName>
</protein>
<name>A0A2Z4FQZ6_9DELT</name>
<dbReference type="GO" id="GO:0016020">
    <property type="term" value="C:membrane"/>
    <property type="evidence" value="ECO:0007669"/>
    <property type="project" value="UniProtKB-SubCell"/>
</dbReference>
<dbReference type="AlphaFoldDB" id="A0A2Z4FQZ6"/>
<keyword evidence="3" id="KW-1133">Transmembrane helix</keyword>
<dbReference type="InterPro" id="IPR011385">
    <property type="entry name" value="Site-sp_rcmbase"/>
</dbReference>
<accession>A0A2Z4FQZ6</accession>
<dbReference type="InterPro" id="IPR023271">
    <property type="entry name" value="Aquaporin-like"/>
</dbReference>
<keyword evidence="2" id="KW-0812">Transmembrane</keyword>
<comment type="subcellular location">
    <subcellularLocation>
        <location evidence="1">Membrane</location>
        <topology evidence="1">Multi-pass membrane protein</topology>
    </subcellularLocation>
</comment>
<dbReference type="Proteomes" id="UP000249799">
    <property type="component" value="Chromosome"/>
</dbReference>
<keyword evidence="4" id="KW-0472">Membrane</keyword>
<dbReference type="KEGG" id="bsed:DN745_17600"/>
<dbReference type="RefSeq" id="WP_111336939.1">
    <property type="nucleotide sequence ID" value="NZ_CP030032.1"/>
</dbReference>